<evidence type="ECO:0000313" key="2">
    <source>
        <dbReference type="EMBL" id="KAK5048379.1"/>
    </source>
</evidence>
<feature type="domain" description="NADH:flavin oxidoreductase/NADH oxidase N-terminal" evidence="1">
    <location>
        <begin position="14"/>
        <end position="84"/>
    </location>
</feature>
<comment type="caution">
    <text evidence="2">The sequence shown here is derived from an EMBL/GenBank/DDBJ whole genome shotgun (WGS) entry which is preliminary data.</text>
</comment>
<dbReference type="Proteomes" id="UP001345691">
    <property type="component" value="Unassembled WGS sequence"/>
</dbReference>
<reference evidence="2 3" key="1">
    <citation type="submission" date="2023-08" db="EMBL/GenBank/DDBJ databases">
        <title>Black Yeasts Isolated from many extreme environments.</title>
        <authorList>
            <person name="Coleine C."/>
            <person name="Stajich J.E."/>
            <person name="Selbmann L."/>
        </authorList>
    </citation>
    <scope>NUCLEOTIDE SEQUENCE [LARGE SCALE GENOMIC DNA]</scope>
    <source>
        <strain evidence="2 3">CCFEE 6328</strain>
    </source>
</reference>
<sequence length="86" mass="9591">MSGYVKKYKMPPALFTSLRIGDIELSHRVALAPCTRCRSPEQIPGELNVEYYSQRATKGGLLINEATFISPRAGSFARVPEIFQTD</sequence>
<organism evidence="2 3">
    <name type="scientific">Exophiala sideris</name>
    <dbReference type="NCBI Taxonomy" id="1016849"/>
    <lineage>
        <taxon>Eukaryota</taxon>
        <taxon>Fungi</taxon>
        <taxon>Dikarya</taxon>
        <taxon>Ascomycota</taxon>
        <taxon>Pezizomycotina</taxon>
        <taxon>Eurotiomycetes</taxon>
        <taxon>Chaetothyriomycetidae</taxon>
        <taxon>Chaetothyriales</taxon>
        <taxon>Herpotrichiellaceae</taxon>
        <taxon>Exophiala</taxon>
    </lineage>
</organism>
<dbReference type="SUPFAM" id="SSF51395">
    <property type="entry name" value="FMN-linked oxidoreductases"/>
    <property type="match status" value="1"/>
</dbReference>
<dbReference type="PANTHER" id="PTHR22893">
    <property type="entry name" value="NADH OXIDOREDUCTASE-RELATED"/>
    <property type="match status" value="1"/>
</dbReference>
<evidence type="ECO:0000313" key="3">
    <source>
        <dbReference type="Proteomes" id="UP001345691"/>
    </source>
</evidence>
<accession>A0ABR0IU80</accession>
<protein>
    <recommendedName>
        <fullName evidence="1">NADH:flavin oxidoreductase/NADH oxidase N-terminal domain-containing protein</fullName>
    </recommendedName>
</protein>
<dbReference type="InterPro" id="IPR013785">
    <property type="entry name" value="Aldolase_TIM"/>
</dbReference>
<proteinExistence type="predicted"/>
<dbReference type="PANTHER" id="PTHR22893:SF129">
    <property type="entry name" value="FLAVIN OXIDOREDUCTASE HXNT"/>
    <property type="match status" value="1"/>
</dbReference>
<dbReference type="EMBL" id="JAVRRF010000063">
    <property type="protein sequence ID" value="KAK5048379.1"/>
    <property type="molecule type" value="Genomic_DNA"/>
</dbReference>
<keyword evidence="3" id="KW-1185">Reference proteome</keyword>
<gene>
    <name evidence="2" type="ORF">LTR69_011418</name>
</gene>
<dbReference type="InterPro" id="IPR001155">
    <property type="entry name" value="OxRdtase_FMN_N"/>
</dbReference>
<evidence type="ECO:0000259" key="1">
    <source>
        <dbReference type="Pfam" id="PF00724"/>
    </source>
</evidence>
<name>A0ABR0IU80_9EURO</name>
<dbReference type="InterPro" id="IPR045247">
    <property type="entry name" value="Oye-like"/>
</dbReference>
<dbReference type="Gene3D" id="3.20.20.70">
    <property type="entry name" value="Aldolase class I"/>
    <property type="match status" value="1"/>
</dbReference>
<dbReference type="Pfam" id="PF00724">
    <property type="entry name" value="Oxidored_FMN"/>
    <property type="match status" value="1"/>
</dbReference>